<feature type="transmembrane region" description="Helical" evidence="7">
    <location>
        <begin position="81"/>
        <end position="108"/>
    </location>
</feature>
<dbReference type="InterPro" id="IPR010290">
    <property type="entry name" value="TM_effector"/>
</dbReference>
<organism evidence="9 10">
    <name type="scientific">Nonomuraea soli</name>
    <dbReference type="NCBI Taxonomy" id="1032476"/>
    <lineage>
        <taxon>Bacteria</taxon>
        <taxon>Bacillati</taxon>
        <taxon>Actinomycetota</taxon>
        <taxon>Actinomycetes</taxon>
        <taxon>Streptosporangiales</taxon>
        <taxon>Streptosporangiaceae</taxon>
        <taxon>Nonomuraea</taxon>
    </lineage>
</organism>
<gene>
    <name evidence="9" type="ORF">HNR30_001247</name>
</gene>
<dbReference type="EMBL" id="JACDUR010000001">
    <property type="protein sequence ID" value="MBA2889912.1"/>
    <property type="molecule type" value="Genomic_DNA"/>
</dbReference>
<keyword evidence="3" id="KW-1003">Cell membrane</keyword>
<dbReference type="PROSITE" id="PS50850">
    <property type="entry name" value="MFS"/>
    <property type="match status" value="1"/>
</dbReference>
<dbReference type="InterPro" id="IPR036259">
    <property type="entry name" value="MFS_trans_sf"/>
</dbReference>
<dbReference type="SUPFAM" id="SSF103473">
    <property type="entry name" value="MFS general substrate transporter"/>
    <property type="match status" value="1"/>
</dbReference>
<dbReference type="Pfam" id="PF05977">
    <property type="entry name" value="MFS_3"/>
    <property type="match status" value="1"/>
</dbReference>
<sequence length="407" mass="41694">MRPFGYLLSSSVVSNLADGVLKAGAPLLAVTMTRNPALVSLIGVATTLPWLLLALHAGAIADRADRRRIMMLASTARAVSLGGVALLASLGVLNLWLLLVAVLLAGVAEVFSDTSAQSVLPMTVEPGDLARANGRVVSSQTIGTDFLGAPLAGLVVAAVPAAVLGLPALLFAGAALFLLGMRGSYRPATVSTAPLMSDIATGLRYLRDHRFLSRLAACAGLMNLANSAYFAVFVLYAVGPGSRMGLEPAAFAPISAVLATGAIIGSLLAGRVSAALGEGHTVLGAWLVNSLLLLVPLLAPTLWALFPVAFLLGLTNAGSNVVVISMRQRLIPTELMGRVNSAYRLIGMGGMPLGSLIGGLIGTAFGLPAVFVTTVALCLIAWALIFPQLISPRLTCETALAGISGSR</sequence>
<proteinExistence type="predicted"/>
<feature type="transmembrane region" description="Helical" evidence="7">
    <location>
        <begin position="38"/>
        <end position="60"/>
    </location>
</feature>
<evidence type="ECO:0000256" key="3">
    <source>
        <dbReference type="ARBA" id="ARBA00022475"/>
    </source>
</evidence>
<evidence type="ECO:0000256" key="7">
    <source>
        <dbReference type="SAM" id="Phobius"/>
    </source>
</evidence>
<evidence type="ECO:0000256" key="6">
    <source>
        <dbReference type="ARBA" id="ARBA00023136"/>
    </source>
</evidence>
<evidence type="ECO:0000259" key="8">
    <source>
        <dbReference type="PROSITE" id="PS50850"/>
    </source>
</evidence>
<evidence type="ECO:0000256" key="4">
    <source>
        <dbReference type="ARBA" id="ARBA00022692"/>
    </source>
</evidence>
<dbReference type="CDD" id="cd06173">
    <property type="entry name" value="MFS_MefA_like"/>
    <property type="match status" value="1"/>
</dbReference>
<dbReference type="AlphaFoldDB" id="A0A7W0HNN1"/>
<evidence type="ECO:0000313" key="9">
    <source>
        <dbReference type="EMBL" id="MBA2889912.1"/>
    </source>
</evidence>
<reference evidence="9 10" key="1">
    <citation type="submission" date="2020-07" db="EMBL/GenBank/DDBJ databases">
        <title>Genomic Encyclopedia of Type Strains, Phase IV (KMG-IV): sequencing the most valuable type-strain genomes for metagenomic binning, comparative biology and taxonomic classification.</title>
        <authorList>
            <person name="Goeker M."/>
        </authorList>
    </citation>
    <scope>NUCLEOTIDE SEQUENCE [LARGE SCALE GENOMIC DNA]</scope>
    <source>
        <strain evidence="9 10">DSM 45533</strain>
    </source>
</reference>
<dbReference type="PANTHER" id="PTHR23513:SF11">
    <property type="entry name" value="STAPHYLOFERRIN A TRANSPORTER"/>
    <property type="match status" value="1"/>
</dbReference>
<evidence type="ECO:0000313" key="10">
    <source>
        <dbReference type="Proteomes" id="UP000530928"/>
    </source>
</evidence>
<name>A0A7W0HNN1_9ACTN</name>
<dbReference type="Proteomes" id="UP000530928">
    <property type="component" value="Unassembled WGS sequence"/>
</dbReference>
<dbReference type="InterPro" id="IPR020846">
    <property type="entry name" value="MFS_dom"/>
</dbReference>
<keyword evidence="4 7" id="KW-0812">Transmembrane</keyword>
<keyword evidence="10" id="KW-1185">Reference proteome</keyword>
<dbReference type="Gene3D" id="1.20.1250.20">
    <property type="entry name" value="MFS general substrate transporter like domains"/>
    <property type="match status" value="1"/>
</dbReference>
<accession>A0A7W0HNN1</accession>
<feature type="transmembrane region" description="Helical" evidence="7">
    <location>
        <begin position="345"/>
        <end position="365"/>
    </location>
</feature>
<dbReference type="GO" id="GO:0022857">
    <property type="term" value="F:transmembrane transporter activity"/>
    <property type="evidence" value="ECO:0007669"/>
    <property type="project" value="InterPro"/>
</dbReference>
<feature type="transmembrane region" description="Helical" evidence="7">
    <location>
        <begin position="305"/>
        <end position="324"/>
    </location>
</feature>
<feature type="transmembrane region" description="Helical" evidence="7">
    <location>
        <begin position="250"/>
        <end position="269"/>
    </location>
</feature>
<feature type="transmembrane region" description="Helical" evidence="7">
    <location>
        <begin position="215"/>
        <end position="238"/>
    </location>
</feature>
<keyword evidence="2" id="KW-0813">Transport</keyword>
<evidence type="ECO:0000256" key="2">
    <source>
        <dbReference type="ARBA" id="ARBA00022448"/>
    </source>
</evidence>
<dbReference type="RefSeq" id="WP_181608650.1">
    <property type="nucleotide sequence ID" value="NZ_BAABAM010000001.1"/>
</dbReference>
<comment type="caution">
    <text evidence="9">The sequence shown here is derived from an EMBL/GenBank/DDBJ whole genome shotgun (WGS) entry which is preliminary data.</text>
</comment>
<feature type="transmembrane region" description="Helical" evidence="7">
    <location>
        <begin position="151"/>
        <end position="179"/>
    </location>
</feature>
<dbReference type="GO" id="GO:0005886">
    <property type="term" value="C:plasma membrane"/>
    <property type="evidence" value="ECO:0007669"/>
    <property type="project" value="UniProtKB-SubCell"/>
</dbReference>
<keyword evidence="5 7" id="KW-1133">Transmembrane helix</keyword>
<comment type="subcellular location">
    <subcellularLocation>
        <location evidence="1">Cell membrane</location>
        <topology evidence="1">Multi-pass membrane protein</topology>
    </subcellularLocation>
</comment>
<feature type="domain" description="Major facilitator superfamily (MFS) profile" evidence="8">
    <location>
        <begin position="212"/>
        <end position="407"/>
    </location>
</feature>
<protein>
    <submittedName>
        <fullName evidence="9">MFS family permease</fullName>
    </submittedName>
</protein>
<feature type="transmembrane region" description="Helical" evidence="7">
    <location>
        <begin position="281"/>
        <end position="299"/>
    </location>
</feature>
<evidence type="ECO:0000256" key="5">
    <source>
        <dbReference type="ARBA" id="ARBA00022989"/>
    </source>
</evidence>
<feature type="transmembrane region" description="Helical" evidence="7">
    <location>
        <begin position="371"/>
        <end position="390"/>
    </location>
</feature>
<dbReference type="PANTHER" id="PTHR23513">
    <property type="entry name" value="INTEGRAL MEMBRANE EFFLUX PROTEIN-RELATED"/>
    <property type="match status" value="1"/>
</dbReference>
<evidence type="ECO:0000256" key="1">
    <source>
        <dbReference type="ARBA" id="ARBA00004651"/>
    </source>
</evidence>
<keyword evidence="6 7" id="KW-0472">Membrane</keyword>